<dbReference type="SUPFAM" id="SSF47954">
    <property type="entry name" value="Cyclin-like"/>
    <property type="match status" value="2"/>
</dbReference>
<dbReference type="CDD" id="cd20514">
    <property type="entry name" value="CYCLIN_CCNC_rpt2"/>
    <property type="match status" value="1"/>
</dbReference>
<dbReference type="GO" id="GO:0016538">
    <property type="term" value="F:cyclin-dependent protein serine/threonine kinase regulator activity"/>
    <property type="evidence" value="ECO:0007669"/>
    <property type="project" value="InterPro"/>
</dbReference>
<dbReference type="InterPro" id="IPR013763">
    <property type="entry name" value="Cyclin-like_dom"/>
</dbReference>
<protein>
    <submittedName>
        <fullName evidence="6">Cyclin-C isoform X1</fullName>
    </submittedName>
</protein>
<organism evidence="6 7">
    <name type="scientific">Brachionus plicatilis</name>
    <name type="common">Marine rotifer</name>
    <name type="synonym">Brachionus muelleri</name>
    <dbReference type="NCBI Taxonomy" id="10195"/>
    <lineage>
        <taxon>Eukaryota</taxon>
        <taxon>Metazoa</taxon>
        <taxon>Spiralia</taxon>
        <taxon>Gnathifera</taxon>
        <taxon>Rotifera</taxon>
        <taxon>Eurotatoria</taxon>
        <taxon>Monogononta</taxon>
        <taxon>Pseudotrocha</taxon>
        <taxon>Ploima</taxon>
        <taxon>Brachionidae</taxon>
        <taxon>Brachionus</taxon>
    </lineage>
</organism>
<comment type="similarity">
    <text evidence="1">Belongs to the cyclin family. Cyclin C subfamily.</text>
</comment>
<dbReference type="Pfam" id="PF00134">
    <property type="entry name" value="Cyclin_N"/>
    <property type="match status" value="1"/>
</dbReference>
<dbReference type="PANTHER" id="PTHR10026">
    <property type="entry name" value="CYCLIN"/>
    <property type="match status" value="1"/>
</dbReference>
<evidence type="ECO:0000259" key="5">
    <source>
        <dbReference type="SMART" id="SM00385"/>
    </source>
</evidence>
<dbReference type="Gene3D" id="1.10.472.10">
    <property type="entry name" value="Cyclin-like"/>
    <property type="match status" value="2"/>
</dbReference>
<evidence type="ECO:0000256" key="1">
    <source>
        <dbReference type="ARBA" id="ARBA00008638"/>
    </source>
</evidence>
<feature type="region of interest" description="Disordered" evidence="4">
    <location>
        <begin position="217"/>
        <end position="255"/>
    </location>
</feature>
<keyword evidence="2 3" id="KW-0195">Cyclin</keyword>
<dbReference type="CDD" id="cd20513">
    <property type="entry name" value="CYCLIN_CCNC_rpt1"/>
    <property type="match status" value="1"/>
</dbReference>
<reference evidence="6 7" key="1">
    <citation type="journal article" date="2018" name="Sci. Rep.">
        <title>Genomic signatures of local adaptation to the degree of environmental predictability in rotifers.</title>
        <authorList>
            <person name="Franch-Gras L."/>
            <person name="Hahn C."/>
            <person name="Garcia-Roger E.M."/>
            <person name="Carmona M.J."/>
            <person name="Serra M."/>
            <person name="Gomez A."/>
        </authorList>
    </citation>
    <scope>NUCLEOTIDE SEQUENCE [LARGE SCALE GENOMIC DNA]</scope>
    <source>
        <strain evidence="6">HYR1</strain>
    </source>
</reference>
<name>A0A3M7T6A1_BRAPC</name>
<feature type="domain" description="Cyclin-like" evidence="5">
    <location>
        <begin position="1"/>
        <end position="99"/>
    </location>
</feature>
<keyword evidence="7" id="KW-1185">Reference proteome</keyword>
<dbReference type="STRING" id="10195.A0A3M7T6A1"/>
<dbReference type="Proteomes" id="UP000276133">
    <property type="component" value="Unassembled WGS sequence"/>
</dbReference>
<dbReference type="OrthoDB" id="10266018at2759"/>
<evidence type="ECO:0000256" key="3">
    <source>
        <dbReference type="RuleBase" id="RU000383"/>
    </source>
</evidence>
<feature type="domain" description="Cyclin-like" evidence="5">
    <location>
        <begin position="112"/>
        <end position="192"/>
    </location>
</feature>
<evidence type="ECO:0000256" key="2">
    <source>
        <dbReference type="ARBA" id="ARBA00023127"/>
    </source>
</evidence>
<dbReference type="InterPro" id="IPR043198">
    <property type="entry name" value="Cyclin/Ssn8"/>
</dbReference>
<feature type="non-terminal residue" evidence="6">
    <location>
        <position position="1"/>
    </location>
</feature>
<accession>A0A3M7T6A1</accession>
<feature type="compositionally biased region" description="Polar residues" evidence="4">
    <location>
        <begin position="219"/>
        <end position="231"/>
    </location>
</feature>
<evidence type="ECO:0000313" key="6">
    <source>
        <dbReference type="EMBL" id="RNA43552.1"/>
    </source>
</evidence>
<dbReference type="AlphaFoldDB" id="A0A3M7T6A1"/>
<comment type="caution">
    <text evidence="6">The sequence shown here is derived from an EMBL/GenBank/DDBJ whole genome shotgun (WGS) entry which is preliminary data.</text>
</comment>
<dbReference type="InterPro" id="IPR031658">
    <property type="entry name" value="Cyclin_C_2"/>
</dbReference>
<dbReference type="Pfam" id="PF16899">
    <property type="entry name" value="Cyclin_C_2"/>
    <property type="match status" value="1"/>
</dbReference>
<gene>
    <name evidence="6" type="ORF">BpHYR1_027317</name>
</gene>
<dbReference type="InterPro" id="IPR006671">
    <property type="entry name" value="Cyclin_N"/>
</dbReference>
<proteinExistence type="inferred from homology"/>
<dbReference type="InterPro" id="IPR036915">
    <property type="entry name" value="Cyclin-like_sf"/>
</dbReference>
<evidence type="ECO:0000256" key="4">
    <source>
        <dbReference type="SAM" id="MobiDB-lite"/>
    </source>
</evidence>
<evidence type="ECO:0000313" key="7">
    <source>
        <dbReference type="Proteomes" id="UP000276133"/>
    </source>
</evidence>
<dbReference type="SMART" id="SM00385">
    <property type="entry name" value="CYCLIN"/>
    <property type="match status" value="2"/>
</dbReference>
<dbReference type="GO" id="GO:0006357">
    <property type="term" value="P:regulation of transcription by RNA polymerase II"/>
    <property type="evidence" value="ECO:0007669"/>
    <property type="project" value="InterPro"/>
</dbReference>
<sequence length="255" mass="29799">NFIQALGESLRLRQQVIATATVYFRRFYSKYSLKCIDPFLLAPTCLFLATKVEEFGLPSQHRFSGVTANLVKTKYSHLFPQEYPYKIGHIWECEFYLLEVMDCCLILYHPYRPLVQFVNDMSPDDQSLLQQAWRVCNDSLRTDLCLMYPPSLIALGCLHIACVHLKKDAKQWFSELNVDMEKLFEVVRHIMFLYDICKSYDEKEKIKEILGKIGKPRLSGSSSEQQGTQMVQRPHGINQQQNQPQQDMTTQHYKL</sequence>
<dbReference type="EMBL" id="REGN01000213">
    <property type="protein sequence ID" value="RNA43552.1"/>
    <property type="molecule type" value="Genomic_DNA"/>
</dbReference>
<dbReference type="PIRSF" id="PIRSF028758">
    <property type="entry name" value="Cyclin, C/H/G types"/>
    <property type="match status" value="1"/>
</dbReference>